<dbReference type="Proteomes" id="UP000283850">
    <property type="component" value="Unassembled WGS sequence"/>
</dbReference>
<accession>A0A412XPL8</accession>
<dbReference type="InterPro" id="IPR041607">
    <property type="entry name" value="HU-HIG"/>
</dbReference>
<feature type="domain" description="HU" evidence="2">
    <location>
        <begin position="1"/>
        <end position="119"/>
    </location>
</feature>
<organism evidence="3 4">
    <name type="scientific">Bacteroides intestinalis</name>
    <dbReference type="NCBI Taxonomy" id="329854"/>
    <lineage>
        <taxon>Bacteria</taxon>
        <taxon>Pseudomonadati</taxon>
        <taxon>Bacteroidota</taxon>
        <taxon>Bacteroidia</taxon>
        <taxon>Bacteroidales</taxon>
        <taxon>Bacteroidaceae</taxon>
        <taxon>Bacteroides</taxon>
    </lineage>
</organism>
<evidence type="ECO:0000313" key="3">
    <source>
        <dbReference type="EMBL" id="RGV47113.1"/>
    </source>
</evidence>
<dbReference type="AlphaFoldDB" id="A0A412XPL8"/>
<protein>
    <submittedName>
        <fullName evidence="3">DNA-binding protein</fullName>
    </submittedName>
</protein>
<name>A0A412XPL8_9BACE</name>
<evidence type="ECO:0000313" key="4">
    <source>
        <dbReference type="Proteomes" id="UP000283850"/>
    </source>
</evidence>
<dbReference type="InterPro" id="IPR010992">
    <property type="entry name" value="IHF-like_DNA-bd_dom_sf"/>
</dbReference>
<dbReference type="SUPFAM" id="SSF47729">
    <property type="entry name" value="IHF-like DNA-binding proteins"/>
    <property type="match status" value="1"/>
</dbReference>
<dbReference type="GO" id="GO:0003677">
    <property type="term" value="F:DNA binding"/>
    <property type="evidence" value="ECO:0007669"/>
    <property type="project" value="UniProtKB-KW"/>
</dbReference>
<sequence length="202" mass="23241">MSLKYDLYETPDIQQTGEQQPLHPRVVFKGTIGREEFLDRVHKFTGLSRSLLAGAMQSFQDELRDLLADGWIVEMGEMGYFSVSLQGPPAMKKKDVHAQSIKLKNINYRPNSRFKKEVHWKMKPERGESFTRPNREERDTEKCLEIINSHLAKYPCLTRADYCRLTGCDKKLALKELNGFIADGLLIRYGAGKQVVYGKVQQ</sequence>
<reference evidence="3 4" key="1">
    <citation type="submission" date="2018-08" db="EMBL/GenBank/DDBJ databases">
        <title>A genome reference for cultivated species of the human gut microbiota.</title>
        <authorList>
            <person name="Zou Y."/>
            <person name="Xue W."/>
            <person name="Luo G."/>
        </authorList>
    </citation>
    <scope>NUCLEOTIDE SEQUENCE [LARGE SCALE GENOMIC DNA]</scope>
    <source>
        <strain evidence="3 4">AF14-32</strain>
    </source>
</reference>
<proteinExistence type="predicted"/>
<dbReference type="Pfam" id="PF18291">
    <property type="entry name" value="HU-HIG"/>
    <property type="match status" value="1"/>
</dbReference>
<evidence type="ECO:0000256" key="1">
    <source>
        <dbReference type="ARBA" id="ARBA00023125"/>
    </source>
</evidence>
<keyword evidence="1 3" id="KW-0238">DNA-binding</keyword>
<dbReference type="EMBL" id="QRZF01000041">
    <property type="protein sequence ID" value="RGV47113.1"/>
    <property type="molecule type" value="Genomic_DNA"/>
</dbReference>
<comment type="caution">
    <text evidence="3">The sequence shown here is derived from an EMBL/GenBank/DDBJ whole genome shotgun (WGS) entry which is preliminary data.</text>
</comment>
<gene>
    <name evidence="3" type="ORF">DWW10_25405</name>
</gene>
<dbReference type="RefSeq" id="WP_022393419.1">
    <property type="nucleotide sequence ID" value="NZ_QRZF01000041.1"/>
</dbReference>
<evidence type="ECO:0000259" key="2">
    <source>
        <dbReference type="Pfam" id="PF18291"/>
    </source>
</evidence>